<dbReference type="AlphaFoldDB" id="A0A5M3MFX2"/>
<feature type="zinc finger region" description="C3H1-type" evidence="4">
    <location>
        <begin position="49"/>
        <end position="76"/>
    </location>
</feature>
<dbReference type="OrthoDB" id="629492at2759"/>
<keyword evidence="8" id="KW-1185">Reference proteome</keyword>
<dbReference type="Proteomes" id="UP000053558">
    <property type="component" value="Unassembled WGS sequence"/>
</dbReference>
<dbReference type="InterPro" id="IPR045072">
    <property type="entry name" value="MKRN-like"/>
</dbReference>
<dbReference type="GeneID" id="19202129"/>
<proteinExistence type="predicted"/>
<dbReference type="GO" id="GO:0000209">
    <property type="term" value="P:protein polyubiquitination"/>
    <property type="evidence" value="ECO:0007669"/>
    <property type="project" value="InterPro"/>
</dbReference>
<evidence type="ECO:0000256" key="5">
    <source>
        <dbReference type="SAM" id="MobiDB-lite"/>
    </source>
</evidence>
<dbReference type="EMBL" id="JH711583">
    <property type="protein sequence ID" value="EIW77515.1"/>
    <property type="molecule type" value="Genomic_DNA"/>
</dbReference>
<evidence type="ECO:0000256" key="1">
    <source>
        <dbReference type="ARBA" id="ARBA00022723"/>
    </source>
</evidence>
<evidence type="ECO:0000313" key="8">
    <source>
        <dbReference type="Proteomes" id="UP000053558"/>
    </source>
</evidence>
<name>A0A5M3MFX2_CONPW</name>
<evidence type="ECO:0000259" key="6">
    <source>
        <dbReference type="PROSITE" id="PS50103"/>
    </source>
</evidence>
<evidence type="ECO:0000256" key="4">
    <source>
        <dbReference type="PROSITE-ProRule" id="PRU00723"/>
    </source>
</evidence>
<sequence length="171" mass="18962">METEASNSTSFGRRSNRVVPCRFHNHNGCFKGVNCTFSHEPDSRSYPDQTGRNVCLFFLRDKCKYDNKCVYSHSKEHLPAGGWWETDEGKQQFEASLVAGGSGAAAAATTSRPWTGAGRPKKPMRRFSNDYMSDDEGVLGYSSRDVNELLSQGVKPWDDDADDVMGAISGY</sequence>
<dbReference type="GO" id="GO:0061630">
    <property type="term" value="F:ubiquitin protein ligase activity"/>
    <property type="evidence" value="ECO:0007669"/>
    <property type="project" value="InterPro"/>
</dbReference>
<keyword evidence="2 4" id="KW-0863">Zinc-finger</keyword>
<feature type="zinc finger region" description="C3H1-type" evidence="4">
    <location>
        <begin position="15"/>
        <end position="42"/>
    </location>
</feature>
<reference evidence="8" key="1">
    <citation type="journal article" date="2012" name="Science">
        <title>The Paleozoic origin of enzymatic lignin decomposition reconstructed from 31 fungal genomes.</title>
        <authorList>
            <person name="Floudas D."/>
            <person name="Binder M."/>
            <person name="Riley R."/>
            <person name="Barry K."/>
            <person name="Blanchette R.A."/>
            <person name="Henrissat B."/>
            <person name="Martinez A.T."/>
            <person name="Otillar R."/>
            <person name="Spatafora J.W."/>
            <person name="Yadav J.S."/>
            <person name="Aerts A."/>
            <person name="Benoit I."/>
            <person name="Boyd A."/>
            <person name="Carlson A."/>
            <person name="Copeland A."/>
            <person name="Coutinho P.M."/>
            <person name="de Vries R.P."/>
            <person name="Ferreira P."/>
            <person name="Findley K."/>
            <person name="Foster B."/>
            <person name="Gaskell J."/>
            <person name="Glotzer D."/>
            <person name="Gorecki P."/>
            <person name="Heitman J."/>
            <person name="Hesse C."/>
            <person name="Hori C."/>
            <person name="Igarashi K."/>
            <person name="Jurgens J.A."/>
            <person name="Kallen N."/>
            <person name="Kersten P."/>
            <person name="Kohler A."/>
            <person name="Kuees U."/>
            <person name="Kumar T.K.A."/>
            <person name="Kuo A."/>
            <person name="LaButti K."/>
            <person name="Larrondo L.F."/>
            <person name="Lindquist E."/>
            <person name="Ling A."/>
            <person name="Lombard V."/>
            <person name="Lucas S."/>
            <person name="Lundell T."/>
            <person name="Martin R."/>
            <person name="McLaughlin D.J."/>
            <person name="Morgenstern I."/>
            <person name="Morin E."/>
            <person name="Murat C."/>
            <person name="Nagy L.G."/>
            <person name="Nolan M."/>
            <person name="Ohm R.A."/>
            <person name="Patyshakuliyeva A."/>
            <person name="Rokas A."/>
            <person name="Ruiz-Duenas F.J."/>
            <person name="Sabat G."/>
            <person name="Salamov A."/>
            <person name="Samejima M."/>
            <person name="Schmutz J."/>
            <person name="Slot J.C."/>
            <person name="St John F."/>
            <person name="Stenlid J."/>
            <person name="Sun H."/>
            <person name="Sun S."/>
            <person name="Syed K."/>
            <person name="Tsang A."/>
            <person name="Wiebenga A."/>
            <person name="Young D."/>
            <person name="Pisabarro A."/>
            <person name="Eastwood D.C."/>
            <person name="Martin F."/>
            <person name="Cullen D."/>
            <person name="Grigoriev I.V."/>
            <person name="Hibbett D.S."/>
        </authorList>
    </citation>
    <scope>NUCLEOTIDE SEQUENCE [LARGE SCALE GENOMIC DNA]</scope>
    <source>
        <strain evidence="8">RWD-64-598 SS2</strain>
    </source>
</reference>
<dbReference type="GO" id="GO:0008270">
    <property type="term" value="F:zinc ion binding"/>
    <property type="evidence" value="ECO:0007669"/>
    <property type="project" value="UniProtKB-KW"/>
</dbReference>
<keyword evidence="1 4" id="KW-0479">Metal-binding</keyword>
<protein>
    <recommendedName>
        <fullName evidence="6">C3H1-type domain-containing protein</fullName>
    </recommendedName>
</protein>
<evidence type="ECO:0000256" key="3">
    <source>
        <dbReference type="ARBA" id="ARBA00022833"/>
    </source>
</evidence>
<feature type="region of interest" description="Disordered" evidence="5">
    <location>
        <begin position="108"/>
        <end position="128"/>
    </location>
</feature>
<feature type="domain" description="C3H1-type" evidence="6">
    <location>
        <begin position="49"/>
        <end position="76"/>
    </location>
</feature>
<accession>A0A5M3MFX2</accession>
<dbReference type="SMART" id="SM00356">
    <property type="entry name" value="ZnF_C3H1"/>
    <property type="match status" value="2"/>
</dbReference>
<dbReference type="Gene3D" id="3.30.1370.210">
    <property type="match status" value="1"/>
</dbReference>
<dbReference type="PANTHER" id="PTHR11224">
    <property type="entry name" value="MAKORIN-RELATED"/>
    <property type="match status" value="1"/>
</dbReference>
<dbReference type="InterPro" id="IPR000571">
    <property type="entry name" value="Znf_CCCH"/>
</dbReference>
<dbReference type="PROSITE" id="PS50103">
    <property type="entry name" value="ZF_C3H1"/>
    <property type="match status" value="2"/>
</dbReference>
<evidence type="ECO:0000256" key="2">
    <source>
        <dbReference type="ARBA" id="ARBA00022771"/>
    </source>
</evidence>
<gene>
    <name evidence="7" type="ORF">CONPUDRAFT_145872</name>
</gene>
<organism evidence="7 8">
    <name type="scientific">Coniophora puteana (strain RWD-64-598)</name>
    <name type="common">Brown rot fungus</name>
    <dbReference type="NCBI Taxonomy" id="741705"/>
    <lineage>
        <taxon>Eukaryota</taxon>
        <taxon>Fungi</taxon>
        <taxon>Dikarya</taxon>
        <taxon>Basidiomycota</taxon>
        <taxon>Agaricomycotina</taxon>
        <taxon>Agaricomycetes</taxon>
        <taxon>Agaricomycetidae</taxon>
        <taxon>Boletales</taxon>
        <taxon>Coniophorineae</taxon>
        <taxon>Coniophoraceae</taxon>
        <taxon>Coniophora</taxon>
    </lineage>
</organism>
<dbReference type="KEGG" id="cput:CONPUDRAFT_145872"/>
<evidence type="ECO:0000313" key="7">
    <source>
        <dbReference type="EMBL" id="EIW77515.1"/>
    </source>
</evidence>
<dbReference type="PANTHER" id="PTHR11224:SF10">
    <property type="entry name" value="IP09428P-RELATED"/>
    <property type="match status" value="1"/>
</dbReference>
<feature type="domain" description="C3H1-type" evidence="6">
    <location>
        <begin position="15"/>
        <end position="42"/>
    </location>
</feature>
<keyword evidence="3 4" id="KW-0862">Zinc</keyword>
<dbReference type="RefSeq" id="XP_007771955.1">
    <property type="nucleotide sequence ID" value="XM_007773765.1"/>
</dbReference>
<comment type="caution">
    <text evidence="7">The sequence shown here is derived from an EMBL/GenBank/DDBJ whole genome shotgun (WGS) entry which is preliminary data.</text>
</comment>